<dbReference type="STRING" id="299467.A0A443SQT1"/>
<dbReference type="AlphaFoldDB" id="A0A443SQT1"/>
<dbReference type="EMBL" id="NCKV01000721">
    <property type="protein sequence ID" value="RWS29901.1"/>
    <property type="molecule type" value="Genomic_DNA"/>
</dbReference>
<reference evidence="4 5" key="1">
    <citation type="journal article" date="2018" name="Gigascience">
        <title>Genomes of trombidid mites reveal novel predicted allergens and laterally-transferred genes associated with secondary metabolism.</title>
        <authorList>
            <person name="Dong X."/>
            <person name="Chaisiri K."/>
            <person name="Xia D."/>
            <person name="Armstrong S.D."/>
            <person name="Fang Y."/>
            <person name="Donnelly M.J."/>
            <person name="Kadowaki T."/>
            <person name="McGarry J.W."/>
            <person name="Darby A.C."/>
            <person name="Makepeace B.L."/>
        </authorList>
    </citation>
    <scope>NUCLEOTIDE SEQUENCE [LARGE SCALE GENOMIC DNA]</scope>
    <source>
        <strain evidence="4">UoL-UT</strain>
    </source>
</reference>
<dbReference type="OrthoDB" id="274752at2759"/>
<dbReference type="Pfam" id="PF00366">
    <property type="entry name" value="Ribosomal_S17"/>
    <property type="match status" value="1"/>
</dbReference>
<comment type="caution">
    <text evidence="4">The sequence shown here is derived from an EMBL/GenBank/DDBJ whole genome shotgun (WGS) entry which is preliminary data.</text>
</comment>
<comment type="similarity">
    <text evidence="1">Belongs to the universal ribosomal protein uS17 family.</text>
</comment>
<name>A0A443SQT1_9ACAR</name>
<dbReference type="PANTHER" id="PTHR24088">
    <property type="entry name" value="28S RIBOSOMAL PROTEIN S17, MITOCHONDRIAL"/>
    <property type="match status" value="1"/>
</dbReference>
<dbReference type="Gene3D" id="2.40.50.140">
    <property type="entry name" value="Nucleic acid-binding proteins"/>
    <property type="match status" value="1"/>
</dbReference>
<keyword evidence="5" id="KW-1185">Reference proteome</keyword>
<evidence type="ECO:0000256" key="1">
    <source>
        <dbReference type="ARBA" id="ARBA00010254"/>
    </source>
</evidence>
<accession>A0A443SQT1</accession>
<dbReference type="Proteomes" id="UP000288716">
    <property type="component" value="Unassembled WGS sequence"/>
</dbReference>
<sequence>MKQTIQVQVPKLSFDSFLKMHFRTNDLLLAHDEQEICKPNDWLLIRELPERLSIQVKMARRHLDI</sequence>
<gene>
    <name evidence="4" type="ORF">B4U80_08871</name>
</gene>
<evidence type="ECO:0000313" key="5">
    <source>
        <dbReference type="Proteomes" id="UP000288716"/>
    </source>
</evidence>
<dbReference type="GO" id="GO:0032543">
    <property type="term" value="P:mitochondrial translation"/>
    <property type="evidence" value="ECO:0007669"/>
    <property type="project" value="TreeGrafter"/>
</dbReference>
<keyword evidence="2" id="KW-0689">Ribosomal protein</keyword>
<protein>
    <submittedName>
        <fullName evidence="4">Carrier protein-like protein</fullName>
    </submittedName>
</protein>
<dbReference type="InterPro" id="IPR039193">
    <property type="entry name" value="Ribosomal_uS17m_metazoa"/>
</dbReference>
<dbReference type="SUPFAM" id="SSF50249">
    <property type="entry name" value="Nucleic acid-binding proteins"/>
    <property type="match status" value="1"/>
</dbReference>
<dbReference type="VEuPathDB" id="VectorBase:LDEU002138"/>
<dbReference type="InterPro" id="IPR000266">
    <property type="entry name" value="Ribosomal_uS17"/>
</dbReference>
<dbReference type="InterPro" id="IPR012340">
    <property type="entry name" value="NA-bd_OB-fold"/>
</dbReference>
<dbReference type="PANTHER" id="PTHR24088:SF0">
    <property type="entry name" value="SMALL RIBOSOMAL SUBUNIT PROTEIN US17M"/>
    <property type="match status" value="1"/>
</dbReference>
<keyword evidence="3" id="KW-0687">Ribonucleoprotein</keyword>
<dbReference type="GO" id="GO:0003735">
    <property type="term" value="F:structural constituent of ribosome"/>
    <property type="evidence" value="ECO:0007669"/>
    <property type="project" value="InterPro"/>
</dbReference>
<dbReference type="GO" id="GO:0005763">
    <property type="term" value="C:mitochondrial small ribosomal subunit"/>
    <property type="evidence" value="ECO:0007669"/>
    <property type="project" value="InterPro"/>
</dbReference>
<proteinExistence type="inferred from homology"/>
<evidence type="ECO:0000313" key="4">
    <source>
        <dbReference type="EMBL" id="RWS29901.1"/>
    </source>
</evidence>
<evidence type="ECO:0000256" key="2">
    <source>
        <dbReference type="ARBA" id="ARBA00022980"/>
    </source>
</evidence>
<evidence type="ECO:0000256" key="3">
    <source>
        <dbReference type="ARBA" id="ARBA00023274"/>
    </source>
</evidence>
<organism evidence="4 5">
    <name type="scientific">Leptotrombidium deliense</name>
    <dbReference type="NCBI Taxonomy" id="299467"/>
    <lineage>
        <taxon>Eukaryota</taxon>
        <taxon>Metazoa</taxon>
        <taxon>Ecdysozoa</taxon>
        <taxon>Arthropoda</taxon>
        <taxon>Chelicerata</taxon>
        <taxon>Arachnida</taxon>
        <taxon>Acari</taxon>
        <taxon>Acariformes</taxon>
        <taxon>Trombidiformes</taxon>
        <taxon>Prostigmata</taxon>
        <taxon>Anystina</taxon>
        <taxon>Parasitengona</taxon>
        <taxon>Trombiculoidea</taxon>
        <taxon>Trombiculidae</taxon>
        <taxon>Leptotrombidium</taxon>
    </lineage>
</organism>